<dbReference type="GeneID" id="93796158"/>
<organism evidence="1 2">
    <name type="scientific">Staphylococcus saccharolyticus</name>
    <dbReference type="NCBI Taxonomy" id="33028"/>
    <lineage>
        <taxon>Bacteria</taxon>
        <taxon>Bacillati</taxon>
        <taxon>Bacillota</taxon>
        <taxon>Bacilli</taxon>
        <taxon>Bacillales</taxon>
        <taxon>Staphylococcaceae</taxon>
        <taxon>Staphylococcus</taxon>
    </lineage>
</organism>
<accession>A0A380GX05</accession>
<dbReference type="RefSeq" id="WP_232619708.1">
    <property type="nucleotide sequence ID" value="NZ_CP066042.1"/>
</dbReference>
<dbReference type="Proteomes" id="UP000255425">
    <property type="component" value="Unassembled WGS sequence"/>
</dbReference>
<dbReference type="Gene3D" id="1.10.357.10">
    <property type="entry name" value="Tetracycline Repressor, domain 2"/>
    <property type="match status" value="1"/>
</dbReference>
<dbReference type="EMBL" id="UHDZ01000001">
    <property type="protein sequence ID" value="SUM67651.1"/>
    <property type="molecule type" value="Genomic_DNA"/>
</dbReference>
<name>A0A380GX05_9STAP</name>
<evidence type="ECO:0000313" key="1">
    <source>
        <dbReference type="EMBL" id="SUM67651.1"/>
    </source>
</evidence>
<gene>
    <name evidence="1" type="ORF">NCTC11807_00254</name>
</gene>
<protein>
    <submittedName>
        <fullName evidence="1">TetR family transcriptional regulator</fullName>
    </submittedName>
</protein>
<reference evidence="1 2" key="1">
    <citation type="submission" date="2018-06" db="EMBL/GenBank/DDBJ databases">
        <authorList>
            <consortium name="Pathogen Informatics"/>
            <person name="Doyle S."/>
        </authorList>
    </citation>
    <scope>NUCLEOTIDE SEQUENCE [LARGE SCALE GENOMIC DNA]</scope>
    <source>
        <strain evidence="1 2">NCTC11807</strain>
    </source>
</reference>
<evidence type="ECO:0000313" key="2">
    <source>
        <dbReference type="Proteomes" id="UP000255425"/>
    </source>
</evidence>
<dbReference type="SUPFAM" id="SSF46689">
    <property type="entry name" value="Homeodomain-like"/>
    <property type="match status" value="1"/>
</dbReference>
<dbReference type="AlphaFoldDB" id="A0A380GX05"/>
<keyword evidence="2" id="KW-1185">Reference proteome</keyword>
<proteinExistence type="predicted"/>
<sequence length="47" mass="5431">MNSKVLRVEKTENALLDALFETLSTKEFKQITVQDLCDKALVRRSTF</sequence>
<dbReference type="InterPro" id="IPR009057">
    <property type="entry name" value="Homeodomain-like_sf"/>
</dbReference>